<proteinExistence type="predicted"/>
<comment type="caution">
    <text evidence="2">The sequence shown here is derived from an EMBL/GenBank/DDBJ whole genome shotgun (WGS) entry which is preliminary data.</text>
</comment>
<dbReference type="AlphaFoldDB" id="A0A4C2AEX1"/>
<protein>
    <submittedName>
        <fullName evidence="2">Uncharacterized protein</fullName>
    </submittedName>
</protein>
<feature type="compositionally biased region" description="Polar residues" evidence="1">
    <location>
        <begin position="74"/>
        <end position="101"/>
    </location>
</feature>
<name>A0A4C2AEX1_EUMVA</name>
<feature type="region of interest" description="Disordered" evidence="1">
    <location>
        <begin position="64"/>
        <end position="101"/>
    </location>
</feature>
<accession>A0A4C2AEX1</accession>
<organism evidence="2 3">
    <name type="scientific">Eumeta variegata</name>
    <name type="common">Bagworm moth</name>
    <name type="synonym">Eumeta japonica</name>
    <dbReference type="NCBI Taxonomy" id="151549"/>
    <lineage>
        <taxon>Eukaryota</taxon>
        <taxon>Metazoa</taxon>
        <taxon>Ecdysozoa</taxon>
        <taxon>Arthropoda</taxon>
        <taxon>Hexapoda</taxon>
        <taxon>Insecta</taxon>
        <taxon>Pterygota</taxon>
        <taxon>Neoptera</taxon>
        <taxon>Endopterygota</taxon>
        <taxon>Lepidoptera</taxon>
        <taxon>Glossata</taxon>
        <taxon>Ditrysia</taxon>
        <taxon>Tineoidea</taxon>
        <taxon>Psychidae</taxon>
        <taxon>Oiketicinae</taxon>
        <taxon>Eumeta</taxon>
    </lineage>
</organism>
<evidence type="ECO:0000256" key="1">
    <source>
        <dbReference type="SAM" id="MobiDB-lite"/>
    </source>
</evidence>
<dbReference type="EMBL" id="BGZK01003123">
    <property type="protein sequence ID" value="GBP98352.1"/>
    <property type="molecule type" value="Genomic_DNA"/>
</dbReference>
<sequence length="101" mass="11274">MLLPYQPELQARAAESARNGVCSGGVCNGQHSHQKTGDALIGNDDEHKDLIQNARHRAENVLPAEKFRAEHGTRQTQFTTQRSILKNSQDNTTTTNEDQEF</sequence>
<evidence type="ECO:0000313" key="3">
    <source>
        <dbReference type="Proteomes" id="UP000299102"/>
    </source>
</evidence>
<evidence type="ECO:0000313" key="2">
    <source>
        <dbReference type="EMBL" id="GBP98352.1"/>
    </source>
</evidence>
<dbReference type="Proteomes" id="UP000299102">
    <property type="component" value="Unassembled WGS sequence"/>
</dbReference>
<keyword evidence="3" id="KW-1185">Reference proteome</keyword>
<gene>
    <name evidence="2" type="ORF">EVAR_70401_1</name>
</gene>
<dbReference type="OrthoDB" id="9949424at2759"/>
<reference evidence="2 3" key="1">
    <citation type="journal article" date="2019" name="Commun. Biol.">
        <title>The bagworm genome reveals a unique fibroin gene that provides high tensile strength.</title>
        <authorList>
            <person name="Kono N."/>
            <person name="Nakamura H."/>
            <person name="Ohtoshi R."/>
            <person name="Tomita M."/>
            <person name="Numata K."/>
            <person name="Arakawa K."/>
        </authorList>
    </citation>
    <scope>NUCLEOTIDE SEQUENCE [LARGE SCALE GENOMIC DNA]</scope>
</reference>